<reference evidence="1" key="1">
    <citation type="submission" date="2022-04" db="EMBL/GenBank/DDBJ databases">
        <title>Plastid genome of Amicula sp.</title>
        <authorList>
            <person name="Gastineau R."/>
            <person name="Li C."/>
            <person name="Ashworth M.P."/>
            <person name="Witkowski A."/>
            <person name="Turmel M."/>
            <person name="Gorecka E."/>
            <person name="Frankovich T."/>
            <person name="Wachnicka A."/>
            <person name="Lobban C.S."/>
            <person name="Theriot E.C."/>
            <person name="Otis C."/>
            <person name="Dabek P."/>
            <person name="Binczewska A."/>
            <person name="Lemieux C."/>
        </authorList>
    </citation>
    <scope>NUCLEOTIDE SEQUENCE</scope>
    <source>
        <strain evidence="1">GU52X-4 cfCalB7</strain>
    </source>
</reference>
<evidence type="ECO:0000313" key="1">
    <source>
        <dbReference type="EMBL" id="WAK84821.1"/>
    </source>
</evidence>
<proteinExistence type="predicted"/>
<name>A0A9E8Z1G5_9STRA</name>
<accession>A0A9E8Z1G5</accession>
<geneLocation type="plastid" evidence="1"/>
<gene>
    <name evidence="1" type="primary">orf127a</name>
</gene>
<organism evidence="1">
    <name type="scientific">Amicula sp. isolate GU52X-4 cfCalB7</name>
    <dbReference type="NCBI Taxonomy" id="3003489"/>
    <lineage>
        <taxon>Eukaryota</taxon>
        <taxon>Sar</taxon>
        <taxon>Stramenopiles</taxon>
        <taxon>Ochrophyta</taxon>
        <taxon>Bacillariophyta</taxon>
        <taxon>Bacillariophyceae</taxon>
        <taxon>Bacillariophycidae</taxon>
        <taxon>Naviculales</taxon>
        <taxon>Naviculaceae</taxon>
        <taxon>Amicula</taxon>
    </lineage>
</organism>
<dbReference type="AlphaFoldDB" id="A0A9E8Z1G5"/>
<sequence>MIRPKIKEINIIGIKPDDVYLDKCLDVYVTLEDDNDFSYCFTVTTLKHLSSVMDKANERFLEPESPFIIVRESTPEIIKEAIEAYLTNEYFNDYWFKFYYAVPFLTENDLDLIIERQKKIQAEMDKD</sequence>
<dbReference type="EMBL" id="ON390793">
    <property type="protein sequence ID" value="WAK84821.1"/>
    <property type="molecule type" value="Genomic_DNA"/>
</dbReference>
<protein>
    <submittedName>
        <fullName evidence="1">Uncharacterized protein</fullName>
    </submittedName>
</protein>
<keyword evidence="1" id="KW-0934">Plastid</keyword>